<accession>A0A224APN5</accession>
<dbReference type="GO" id="GO:0000428">
    <property type="term" value="C:DNA-directed RNA polymerase complex"/>
    <property type="evidence" value="ECO:0007669"/>
    <property type="project" value="UniProtKB-KW"/>
</dbReference>
<geneLocation type="chloroplast" evidence="1"/>
<keyword evidence="1" id="KW-0934">Plastid</keyword>
<keyword evidence="1" id="KW-0150">Chloroplast</keyword>
<proteinExistence type="predicted"/>
<dbReference type="EMBL" id="LC269924">
    <property type="protein sequence ID" value="BBA19018.1"/>
    <property type="molecule type" value="Genomic_DNA"/>
</dbReference>
<protein>
    <submittedName>
        <fullName evidence="1">DNA-directed RNA polymerase beta' subunit</fullName>
    </submittedName>
</protein>
<keyword evidence="1" id="KW-0804">Transcription</keyword>
<name>A0A224APN5_HETAK</name>
<gene>
    <name evidence="1" type="primary">rpoC1</name>
</gene>
<keyword evidence="1" id="KW-0240">DNA-directed RNA polymerase</keyword>
<sequence>MTTNTRICYLNPANGTNCSIFSRIFISSTTTCTRFDWTKYLFTKESSGFWFKCSIINCISFSDFSYNQPYRQ</sequence>
<evidence type="ECO:0000313" key="1">
    <source>
        <dbReference type="EMBL" id="BBA19018.1"/>
    </source>
</evidence>
<organism evidence="1">
    <name type="scientific">Heterosigma akashiwo</name>
    <name type="common">Chromophytic alga</name>
    <name type="synonym">Heterosigma carterae</name>
    <dbReference type="NCBI Taxonomy" id="2829"/>
    <lineage>
        <taxon>Eukaryota</taxon>
        <taxon>Sar</taxon>
        <taxon>Stramenopiles</taxon>
        <taxon>Ochrophyta</taxon>
        <taxon>Raphidophyceae</taxon>
        <taxon>Chattonellales</taxon>
        <taxon>Chattonellaceae</taxon>
        <taxon>Heterosigma</taxon>
    </lineage>
</organism>
<reference evidence="1" key="1">
    <citation type="submission" date="2017-05" db="EMBL/GenBank/DDBJ databases">
        <title>Chloroplast genome sequences of Heterosigma akashiwo, a bloom-forming raphidophyte.</title>
        <authorList>
            <person name="Ueki S."/>
        </authorList>
    </citation>
    <scope>NUCLEOTIDE SEQUENCE</scope>
    <source>
        <strain evidence="1">CCMP1596</strain>
    </source>
</reference>
<dbReference type="AlphaFoldDB" id="A0A224APN5"/>